<dbReference type="InterPro" id="IPR050738">
    <property type="entry name" value="Sulfatase"/>
</dbReference>
<evidence type="ECO:0000313" key="8">
    <source>
        <dbReference type="Proteomes" id="UP001165393"/>
    </source>
</evidence>
<proteinExistence type="inferred from homology"/>
<dbReference type="InterPro" id="IPR000917">
    <property type="entry name" value="Sulfatase_N"/>
</dbReference>
<comment type="similarity">
    <text evidence="1">Belongs to the sulfatase family.</text>
</comment>
<evidence type="ECO:0000313" key="7">
    <source>
        <dbReference type="EMBL" id="MCM2678508.1"/>
    </source>
</evidence>
<dbReference type="PROSITE" id="PS51257">
    <property type="entry name" value="PROKAR_LIPOPROTEIN"/>
    <property type="match status" value="1"/>
</dbReference>
<keyword evidence="4" id="KW-0732">Signal</keyword>
<evidence type="ECO:0000256" key="4">
    <source>
        <dbReference type="SAM" id="SignalP"/>
    </source>
</evidence>
<dbReference type="GO" id="GO:0004065">
    <property type="term" value="F:arylsulfatase activity"/>
    <property type="evidence" value="ECO:0007669"/>
    <property type="project" value="TreeGrafter"/>
</dbReference>
<dbReference type="Pfam" id="PF14240">
    <property type="entry name" value="YHYH"/>
    <property type="match status" value="1"/>
</dbReference>
<sequence>MKLNLILIISCLVLTACGGSGGSSSTEMDPTPVPETPDVSELEDEGGEEPINEPDETSPEDLEQSAQPNIIFILSDDQGIDASAQYSYSVDVPNTPILNGLANDGLVFDNAWVTPACSTTRAALLTGQYGIHSGVSSVPGNLATSSETVQTYLKSQDATEHYQTGFFGKWHLGNNAGGPTSFGIDYFAGNMSNIDDYYSWELTLNDEVSISTEYHTRAITNQAIDWIASQNTSSSWFAWVAYSAPHSPFHLPPDDLHSRTLSGSANDISSNSRDYYLAAIEAMDSEIGRLLDSLPEETRNNTVIFFIGDNGTPAQILDTSVLFQGQSKNSLYEGGVRAPFVVSGAGVTRKGEREERLVNATDMFATIAQIAGLDLDAMHDSESFAHLLEGSAVSGRDYNFVHFTNDSIDGYAIRNLEFKLIEWHDGSQELYQLSEQSIETEDLIAIGAVLNTAQSNAFELLNNRLDSILGRADDAGPESPVDITNATLTSRSVSCADYANDYVSDVVDVNEAQLFQGDLSIAVVGNKCVFDTNAIPNHDFNDGDAGFPNQVSAQSDQFQVTTAPSFAAAPTELSLQIDNALLLNGVKVDLLAAGCFGIGNGKVGCNDMSTPWRYDPMHPVNGFRVDTHNAHAQPDGTYHYHGTPNAFYHQTDVVESPVIGFAADGFPIFGPFYTDGEGVVRKAVPSYRLKSGNRPMDDESPGGGYDGSFLDDYEYVQGLGDLDVCNGMTVNDHYGYYITDDYPYVLACFQGTPDASFYK</sequence>
<feature type="domain" description="YHYH" evidence="6">
    <location>
        <begin position="557"/>
        <end position="751"/>
    </location>
</feature>
<dbReference type="PANTHER" id="PTHR42693">
    <property type="entry name" value="ARYLSULFATASE FAMILY MEMBER"/>
    <property type="match status" value="1"/>
</dbReference>
<dbReference type="Gene3D" id="3.40.720.10">
    <property type="entry name" value="Alkaline Phosphatase, subunit A"/>
    <property type="match status" value="1"/>
</dbReference>
<feature type="region of interest" description="Disordered" evidence="3">
    <location>
        <begin position="20"/>
        <end position="63"/>
    </location>
</feature>
<accession>A0AA41W552</accession>
<comment type="caution">
    <text evidence="7">The sequence shown here is derived from an EMBL/GenBank/DDBJ whole genome shotgun (WGS) entry which is preliminary data.</text>
</comment>
<evidence type="ECO:0000259" key="5">
    <source>
        <dbReference type="Pfam" id="PF00884"/>
    </source>
</evidence>
<feature type="domain" description="Sulfatase N-terminal" evidence="5">
    <location>
        <begin position="68"/>
        <end position="372"/>
    </location>
</feature>
<reference evidence="7 8" key="1">
    <citation type="journal article" date="2013" name="Antonie Van Leeuwenhoek">
        <title>Echinimonas agarilytica gen. nov., sp. nov., a new gammaproteobacterium isolated from the sea urchin Strongylocentrotus intermedius.</title>
        <authorList>
            <person name="Nedashkovskaya O.I."/>
            <person name="Stenkova A.M."/>
            <person name="Zhukova N.V."/>
            <person name="Van Trappen S."/>
            <person name="Lee J.S."/>
            <person name="Kim S.B."/>
        </authorList>
    </citation>
    <scope>NUCLEOTIDE SEQUENCE [LARGE SCALE GENOMIC DNA]</scope>
    <source>
        <strain evidence="7 8">KMM 6351</strain>
    </source>
</reference>
<feature type="compositionally biased region" description="Acidic residues" evidence="3">
    <location>
        <begin position="38"/>
        <end position="63"/>
    </location>
</feature>
<evidence type="ECO:0000256" key="1">
    <source>
        <dbReference type="ARBA" id="ARBA00008779"/>
    </source>
</evidence>
<dbReference type="SUPFAM" id="SSF53649">
    <property type="entry name" value="Alkaline phosphatase-like"/>
    <property type="match status" value="1"/>
</dbReference>
<dbReference type="RefSeq" id="WP_251259872.1">
    <property type="nucleotide sequence ID" value="NZ_JAMQGP010000001.1"/>
</dbReference>
<evidence type="ECO:0000256" key="3">
    <source>
        <dbReference type="SAM" id="MobiDB-lite"/>
    </source>
</evidence>
<dbReference type="InterPro" id="IPR017850">
    <property type="entry name" value="Alkaline_phosphatase_core_sf"/>
</dbReference>
<keyword evidence="8" id="KW-1185">Reference proteome</keyword>
<dbReference type="PANTHER" id="PTHR42693:SF53">
    <property type="entry name" value="ENDO-4-O-SULFATASE"/>
    <property type="match status" value="1"/>
</dbReference>
<organism evidence="7 8">
    <name type="scientific">Echinimonas agarilytica</name>
    <dbReference type="NCBI Taxonomy" id="1215918"/>
    <lineage>
        <taxon>Bacteria</taxon>
        <taxon>Pseudomonadati</taxon>
        <taxon>Pseudomonadota</taxon>
        <taxon>Gammaproteobacteria</taxon>
        <taxon>Alteromonadales</taxon>
        <taxon>Echinimonadaceae</taxon>
        <taxon>Echinimonas</taxon>
    </lineage>
</organism>
<dbReference type="Proteomes" id="UP001165393">
    <property type="component" value="Unassembled WGS sequence"/>
</dbReference>
<feature type="signal peptide" evidence="4">
    <location>
        <begin position="1"/>
        <end position="22"/>
    </location>
</feature>
<keyword evidence="2 7" id="KW-0378">Hydrolase</keyword>
<name>A0AA41W552_9GAMM</name>
<gene>
    <name evidence="7" type="ORF">NAF29_02335</name>
</gene>
<dbReference type="Pfam" id="PF00884">
    <property type="entry name" value="Sulfatase"/>
    <property type="match status" value="1"/>
</dbReference>
<evidence type="ECO:0000256" key="2">
    <source>
        <dbReference type="ARBA" id="ARBA00022801"/>
    </source>
</evidence>
<evidence type="ECO:0000259" key="6">
    <source>
        <dbReference type="Pfam" id="PF14240"/>
    </source>
</evidence>
<dbReference type="InterPro" id="IPR025924">
    <property type="entry name" value="YHYH_dom"/>
</dbReference>
<protein>
    <submittedName>
        <fullName evidence="7">Sulfatase-like hydrolase/transferase</fullName>
    </submittedName>
</protein>
<dbReference type="EMBL" id="JAMQGP010000001">
    <property type="protein sequence ID" value="MCM2678508.1"/>
    <property type="molecule type" value="Genomic_DNA"/>
</dbReference>
<feature type="chain" id="PRO_5041364869" evidence="4">
    <location>
        <begin position="23"/>
        <end position="759"/>
    </location>
</feature>
<dbReference type="AlphaFoldDB" id="A0AA41W552"/>